<dbReference type="AlphaFoldDB" id="A0A377ZHF0"/>
<keyword evidence="1" id="KW-0812">Transmembrane</keyword>
<protein>
    <submittedName>
        <fullName evidence="2">Copper resistance protein D</fullName>
    </submittedName>
</protein>
<name>A0A377ZHF0_KLEPN</name>
<dbReference type="Proteomes" id="UP000254020">
    <property type="component" value="Unassembled WGS sequence"/>
</dbReference>
<organism evidence="2 3">
    <name type="scientific">Klebsiella pneumoniae subsp. pneumoniae</name>
    <dbReference type="NCBI Taxonomy" id="72407"/>
    <lineage>
        <taxon>Bacteria</taxon>
        <taxon>Pseudomonadati</taxon>
        <taxon>Pseudomonadota</taxon>
        <taxon>Gammaproteobacteria</taxon>
        <taxon>Enterobacterales</taxon>
        <taxon>Enterobacteriaceae</taxon>
        <taxon>Klebsiella/Raoultella group</taxon>
        <taxon>Klebsiella</taxon>
        <taxon>Klebsiella pneumoniae complex</taxon>
    </lineage>
</organism>
<accession>A0A377ZHF0</accession>
<keyword evidence="1" id="KW-1133">Transmembrane helix</keyword>
<evidence type="ECO:0000256" key="1">
    <source>
        <dbReference type="SAM" id="Phobius"/>
    </source>
</evidence>
<sequence>MLTGLYITLRFGHFISLMLAFGCVLYGAWWAPVPLRRVLMLRFIHYCARCC</sequence>
<reference evidence="2 3" key="1">
    <citation type="submission" date="2018-06" db="EMBL/GenBank/DDBJ databases">
        <authorList>
            <consortium name="Pathogen Informatics"/>
            <person name="Doyle S."/>
        </authorList>
    </citation>
    <scope>NUCLEOTIDE SEQUENCE [LARGE SCALE GENOMIC DNA]</scope>
    <source>
        <strain evidence="2 3">NCTC9504</strain>
    </source>
</reference>
<evidence type="ECO:0000313" key="2">
    <source>
        <dbReference type="EMBL" id="STU68437.1"/>
    </source>
</evidence>
<proteinExistence type="predicted"/>
<evidence type="ECO:0000313" key="3">
    <source>
        <dbReference type="Proteomes" id="UP000254020"/>
    </source>
</evidence>
<gene>
    <name evidence="2" type="primary">yebZ_2</name>
    <name evidence="2" type="ORF">NCTC9504_02673</name>
</gene>
<dbReference type="EMBL" id="UGMA01000005">
    <property type="protein sequence ID" value="STU68437.1"/>
    <property type="molecule type" value="Genomic_DNA"/>
</dbReference>
<keyword evidence="1" id="KW-0472">Membrane</keyword>
<feature type="transmembrane region" description="Helical" evidence="1">
    <location>
        <begin position="12"/>
        <end position="33"/>
    </location>
</feature>